<evidence type="ECO:0000313" key="5">
    <source>
        <dbReference type="EMBL" id="PDQ36001.1"/>
    </source>
</evidence>
<dbReference type="Pfam" id="PF07729">
    <property type="entry name" value="FCD"/>
    <property type="match status" value="1"/>
</dbReference>
<dbReference type="InterPro" id="IPR011711">
    <property type="entry name" value="GntR_C"/>
</dbReference>
<keyword evidence="3" id="KW-0804">Transcription</keyword>
<dbReference type="PROSITE" id="PS50949">
    <property type="entry name" value="HTH_GNTR"/>
    <property type="match status" value="1"/>
</dbReference>
<gene>
    <name evidence="5" type="ORF">B5766_02320</name>
</gene>
<dbReference type="InterPro" id="IPR036388">
    <property type="entry name" value="WH-like_DNA-bd_sf"/>
</dbReference>
<keyword evidence="1" id="KW-0805">Transcription regulation</keyword>
<evidence type="ECO:0000259" key="4">
    <source>
        <dbReference type="PROSITE" id="PS50949"/>
    </source>
</evidence>
<keyword evidence="2" id="KW-0238">DNA-binding</keyword>
<dbReference type="SUPFAM" id="SSF48008">
    <property type="entry name" value="GntR ligand-binding domain-like"/>
    <property type="match status" value="1"/>
</dbReference>
<dbReference type="InterPro" id="IPR008920">
    <property type="entry name" value="TF_FadR/GntR_C"/>
</dbReference>
<dbReference type="SUPFAM" id="SSF46785">
    <property type="entry name" value="Winged helix' DNA-binding domain"/>
    <property type="match status" value="1"/>
</dbReference>
<dbReference type="Pfam" id="PF00392">
    <property type="entry name" value="GntR"/>
    <property type="match status" value="1"/>
</dbReference>
<organism evidence="5 6">
    <name type="scientific">Candidatus Lumbricidiphila eiseniae</name>
    <dbReference type="NCBI Taxonomy" id="1969409"/>
    <lineage>
        <taxon>Bacteria</taxon>
        <taxon>Bacillati</taxon>
        <taxon>Actinomycetota</taxon>
        <taxon>Actinomycetes</taxon>
        <taxon>Micrococcales</taxon>
        <taxon>Microbacteriaceae</taxon>
        <taxon>Candidatus Lumbricidiphila</taxon>
    </lineage>
</organism>
<evidence type="ECO:0000256" key="2">
    <source>
        <dbReference type="ARBA" id="ARBA00023125"/>
    </source>
</evidence>
<dbReference type="GO" id="GO:0003700">
    <property type="term" value="F:DNA-binding transcription factor activity"/>
    <property type="evidence" value="ECO:0007669"/>
    <property type="project" value="InterPro"/>
</dbReference>
<accession>A0A2A6FTR3</accession>
<evidence type="ECO:0000256" key="3">
    <source>
        <dbReference type="ARBA" id="ARBA00023163"/>
    </source>
</evidence>
<feature type="domain" description="HTH gntR-type" evidence="4">
    <location>
        <begin position="6"/>
        <end position="74"/>
    </location>
</feature>
<dbReference type="CDD" id="cd07377">
    <property type="entry name" value="WHTH_GntR"/>
    <property type="match status" value="1"/>
</dbReference>
<proteinExistence type="predicted"/>
<dbReference type="InterPro" id="IPR000524">
    <property type="entry name" value="Tscrpt_reg_HTH_GntR"/>
</dbReference>
<dbReference type="Gene3D" id="1.20.120.530">
    <property type="entry name" value="GntR ligand-binding domain-like"/>
    <property type="match status" value="1"/>
</dbReference>
<sequence length="248" mass="26486">MQVVKQSLADYVTEQTLDLIVTEGLLPGAALPSVGELANRFGVSVIVVREAMATLTGRGLIIRRQGRETVVRHPDPETISSMLRHQLRVDGVTLEEIQQCRAGLEVQSAVLAAAVPDRDTSAMMVALENMSNADGLVALRDADVEFHIALASVSGNRALRIMIEALHAVVSDSLDAIYAQLLESDRPAAEVAYGTHKAIADAVESGNLPAALRAMHQHFEMSLPGVDYGVVGSSELIGQSTFVPTEHS</sequence>
<dbReference type="EMBL" id="NAEP01000023">
    <property type="protein sequence ID" value="PDQ36001.1"/>
    <property type="molecule type" value="Genomic_DNA"/>
</dbReference>
<dbReference type="Gene3D" id="1.10.10.10">
    <property type="entry name" value="Winged helix-like DNA-binding domain superfamily/Winged helix DNA-binding domain"/>
    <property type="match status" value="1"/>
</dbReference>
<dbReference type="SMART" id="SM00895">
    <property type="entry name" value="FCD"/>
    <property type="match status" value="1"/>
</dbReference>
<protein>
    <recommendedName>
        <fullName evidence="4">HTH gntR-type domain-containing protein</fullName>
    </recommendedName>
</protein>
<evidence type="ECO:0000313" key="6">
    <source>
        <dbReference type="Proteomes" id="UP000219994"/>
    </source>
</evidence>
<dbReference type="AlphaFoldDB" id="A0A2A6FTR3"/>
<dbReference type="GO" id="GO:0003677">
    <property type="term" value="F:DNA binding"/>
    <property type="evidence" value="ECO:0007669"/>
    <property type="project" value="UniProtKB-KW"/>
</dbReference>
<dbReference type="Proteomes" id="UP000219994">
    <property type="component" value="Unassembled WGS sequence"/>
</dbReference>
<dbReference type="PANTHER" id="PTHR43537:SF44">
    <property type="entry name" value="GNTR FAMILY REGULATORY PROTEIN"/>
    <property type="match status" value="1"/>
</dbReference>
<comment type="caution">
    <text evidence="5">The sequence shown here is derived from an EMBL/GenBank/DDBJ whole genome shotgun (WGS) entry which is preliminary data.</text>
</comment>
<evidence type="ECO:0000256" key="1">
    <source>
        <dbReference type="ARBA" id="ARBA00023015"/>
    </source>
</evidence>
<dbReference type="InterPro" id="IPR036390">
    <property type="entry name" value="WH_DNA-bd_sf"/>
</dbReference>
<name>A0A2A6FTR3_9MICO</name>
<reference evidence="6" key="1">
    <citation type="submission" date="2017-03" db="EMBL/GenBank/DDBJ databases">
        <authorList>
            <person name="Lund M.B."/>
        </authorList>
    </citation>
    <scope>NUCLEOTIDE SEQUENCE [LARGE SCALE GENOMIC DNA]</scope>
</reference>
<dbReference type="PANTHER" id="PTHR43537">
    <property type="entry name" value="TRANSCRIPTIONAL REGULATOR, GNTR FAMILY"/>
    <property type="match status" value="1"/>
</dbReference>
<dbReference type="SMART" id="SM00345">
    <property type="entry name" value="HTH_GNTR"/>
    <property type="match status" value="1"/>
</dbReference>